<feature type="transmembrane region" description="Helical" evidence="1">
    <location>
        <begin position="26"/>
        <end position="47"/>
    </location>
</feature>
<keyword evidence="1" id="KW-1133">Transmembrane helix</keyword>
<comment type="caution">
    <text evidence="2">The sequence shown here is derived from an EMBL/GenBank/DDBJ whole genome shotgun (WGS) entry which is preliminary data.</text>
</comment>
<proteinExistence type="predicted"/>
<evidence type="ECO:0000313" key="3">
    <source>
        <dbReference type="Proteomes" id="UP000539957"/>
    </source>
</evidence>
<keyword evidence="1" id="KW-0472">Membrane</keyword>
<accession>A0A7W7ISG7</accession>
<keyword evidence="1" id="KW-0812">Transmembrane</keyword>
<sequence>MSMPSHRRSSQDAPPRHRASTGLPNWAIMLAVAAVVLVIALLVGGALGV</sequence>
<dbReference type="AlphaFoldDB" id="A0A7W7ISG7"/>
<dbReference type="RefSeq" id="WP_184273520.1">
    <property type="nucleotide sequence ID" value="NZ_JACHKY010000007.1"/>
</dbReference>
<protein>
    <submittedName>
        <fullName evidence="2">Uncharacterized protein</fullName>
    </submittedName>
</protein>
<gene>
    <name evidence="2" type="ORF">HNP32_003477</name>
</gene>
<reference evidence="2 3" key="1">
    <citation type="submission" date="2020-08" db="EMBL/GenBank/DDBJ databases">
        <title>Functional genomics of gut bacteria from endangered species of beetles.</title>
        <authorList>
            <person name="Carlos-Shanley C."/>
        </authorList>
    </citation>
    <scope>NUCLEOTIDE SEQUENCE [LARGE SCALE GENOMIC DNA]</scope>
    <source>
        <strain evidence="2 3">S00123</strain>
    </source>
</reference>
<keyword evidence="3" id="KW-1185">Reference proteome</keyword>
<evidence type="ECO:0000313" key="2">
    <source>
        <dbReference type="EMBL" id="MBB4799717.1"/>
    </source>
</evidence>
<dbReference type="EMBL" id="JACHKY010000007">
    <property type="protein sequence ID" value="MBB4799717.1"/>
    <property type="molecule type" value="Genomic_DNA"/>
</dbReference>
<name>A0A7W7ISG7_9CAUL</name>
<organism evidence="2 3">
    <name type="scientific">Brevundimonas bullata</name>
    <dbReference type="NCBI Taxonomy" id="13160"/>
    <lineage>
        <taxon>Bacteria</taxon>
        <taxon>Pseudomonadati</taxon>
        <taxon>Pseudomonadota</taxon>
        <taxon>Alphaproteobacteria</taxon>
        <taxon>Caulobacterales</taxon>
        <taxon>Caulobacteraceae</taxon>
        <taxon>Brevundimonas</taxon>
    </lineage>
</organism>
<dbReference type="Proteomes" id="UP000539957">
    <property type="component" value="Unassembled WGS sequence"/>
</dbReference>
<evidence type="ECO:0000256" key="1">
    <source>
        <dbReference type="SAM" id="Phobius"/>
    </source>
</evidence>